<sequence>MSHVVQGAGGVLFNPQGQVLLIRDRQGYWCFPKGHLNHGESLERAALREVEEETGIRGAIKQKLTTTCYRNNKGVDREIHWFLMKGQGKIRLEKGLNGAGFFDPAEAKALLAFPEDVRLLDEALAHLNLDPAKE</sequence>
<organism evidence="4">
    <name type="scientific">Meiothermus ruber</name>
    <dbReference type="NCBI Taxonomy" id="277"/>
    <lineage>
        <taxon>Bacteria</taxon>
        <taxon>Thermotogati</taxon>
        <taxon>Deinococcota</taxon>
        <taxon>Deinococci</taxon>
        <taxon>Thermales</taxon>
        <taxon>Thermaceae</taxon>
        <taxon>Meiothermus</taxon>
    </lineage>
</organism>
<comment type="caution">
    <text evidence="4">The sequence shown here is derived from an EMBL/GenBank/DDBJ whole genome shotgun (WGS) entry which is preliminary data.</text>
</comment>
<accession>A0A7C3HYN6</accession>
<dbReference type="GO" id="GO:0006167">
    <property type="term" value="P:AMP biosynthetic process"/>
    <property type="evidence" value="ECO:0007669"/>
    <property type="project" value="TreeGrafter"/>
</dbReference>
<keyword evidence="1 2" id="KW-0378">Hydrolase</keyword>
<reference evidence="4" key="1">
    <citation type="journal article" date="2020" name="mSystems">
        <title>Genome- and Community-Level Interaction Insights into Carbon Utilization and Element Cycling Functions of Hydrothermarchaeota in Hydrothermal Sediment.</title>
        <authorList>
            <person name="Zhou Z."/>
            <person name="Liu Y."/>
            <person name="Xu W."/>
            <person name="Pan J."/>
            <person name="Luo Z.H."/>
            <person name="Li M."/>
        </authorList>
    </citation>
    <scope>NUCLEOTIDE SEQUENCE [LARGE SCALE GENOMIC DNA]</scope>
    <source>
        <strain evidence="4">SpSt-524</strain>
    </source>
</reference>
<dbReference type="RefSeq" id="WP_409653467.1">
    <property type="nucleotide sequence ID" value="NZ_JBKBUW010000001.1"/>
</dbReference>
<dbReference type="AlphaFoldDB" id="A0A7C3HYN6"/>
<dbReference type="InterPro" id="IPR000086">
    <property type="entry name" value="NUDIX_hydrolase_dom"/>
</dbReference>
<dbReference type="InterPro" id="IPR051325">
    <property type="entry name" value="Nudix_hydrolase_domain"/>
</dbReference>
<dbReference type="CDD" id="cd03673">
    <property type="entry name" value="NUDIX_Ap6A_hydrolase"/>
    <property type="match status" value="1"/>
</dbReference>
<dbReference type="PROSITE" id="PS00893">
    <property type="entry name" value="NUDIX_BOX"/>
    <property type="match status" value="1"/>
</dbReference>
<dbReference type="Pfam" id="PF00293">
    <property type="entry name" value="NUDIX"/>
    <property type="match status" value="1"/>
</dbReference>
<evidence type="ECO:0000313" key="4">
    <source>
        <dbReference type="EMBL" id="HFG21643.1"/>
    </source>
</evidence>
<dbReference type="GO" id="GO:0006754">
    <property type="term" value="P:ATP biosynthetic process"/>
    <property type="evidence" value="ECO:0007669"/>
    <property type="project" value="TreeGrafter"/>
</dbReference>
<proteinExistence type="inferred from homology"/>
<evidence type="ECO:0000259" key="3">
    <source>
        <dbReference type="PROSITE" id="PS51462"/>
    </source>
</evidence>
<dbReference type="PANTHER" id="PTHR21340">
    <property type="entry name" value="DIADENOSINE 5,5-P1,P4-TETRAPHOSPHATE PYROPHOSPHOHYDROLASE MUTT"/>
    <property type="match status" value="1"/>
</dbReference>
<dbReference type="InterPro" id="IPR020084">
    <property type="entry name" value="NUDIX_hydrolase_CS"/>
</dbReference>
<dbReference type="PANTHER" id="PTHR21340:SF0">
    <property type="entry name" value="BIS(5'-NUCLEOSYL)-TETRAPHOSPHATASE [ASYMMETRICAL]"/>
    <property type="match status" value="1"/>
</dbReference>
<comment type="similarity">
    <text evidence="2">Belongs to the Nudix hydrolase family.</text>
</comment>
<feature type="domain" description="Nudix hydrolase" evidence="3">
    <location>
        <begin position="3"/>
        <end position="124"/>
    </location>
</feature>
<dbReference type="PRINTS" id="PR00502">
    <property type="entry name" value="NUDIXFAMILY"/>
</dbReference>
<dbReference type="SUPFAM" id="SSF55811">
    <property type="entry name" value="Nudix"/>
    <property type="match status" value="1"/>
</dbReference>
<dbReference type="PROSITE" id="PS51462">
    <property type="entry name" value="NUDIX"/>
    <property type="match status" value="1"/>
</dbReference>
<dbReference type="InterPro" id="IPR020476">
    <property type="entry name" value="Nudix_hydrolase"/>
</dbReference>
<gene>
    <name evidence="4" type="ORF">ENS82_13195</name>
</gene>
<name>A0A7C3HYN6_MEIRU</name>
<dbReference type="GO" id="GO:0004081">
    <property type="term" value="F:bis(5'-nucleosyl)-tetraphosphatase (asymmetrical) activity"/>
    <property type="evidence" value="ECO:0007669"/>
    <property type="project" value="TreeGrafter"/>
</dbReference>
<protein>
    <submittedName>
        <fullName evidence="4">NUDIX hydrolase</fullName>
    </submittedName>
</protein>
<dbReference type="EMBL" id="DSWI01000032">
    <property type="protein sequence ID" value="HFG21643.1"/>
    <property type="molecule type" value="Genomic_DNA"/>
</dbReference>
<dbReference type="InterPro" id="IPR015797">
    <property type="entry name" value="NUDIX_hydrolase-like_dom_sf"/>
</dbReference>
<dbReference type="Gene3D" id="3.90.79.10">
    <property type="entry name" value="Nucleoside Triphosphate Pyrophosphohydrolase"/>
    <property type="match status" value="1"/>
</dbReference>
<evidence type="ECO:0000256" key="1">
    <source>
        <dbReference type="ARBA" id="ARBA00022801"/>
    </source>
</evidence>
<evidence type="ECO:0000256" key="2">
    <source>
        <dbReference type="RuleBase" id="RU003476"/>
    </source>
</evidence>